<reference evidence="4" key="1">
    <citation type="submission" date="2014-03" db="EMBL/GenBank/DDBJ databases">
        <title>The whipworm genome and dual-species transcriptomics of an intimate host-pathogen interaction.</title>
        <authorList>
            <person name="Foth B.J."/>
            <person name="Tsai I.J."/>
            <person name="Reid A.J."/>
            <person name="Bancroft A.J."/>
            <person name="Nichol S."/>
            <person name="Tracey A."/>
            <person name="Holroyd N."/>
            <person name="Cotton J.A."/>
            <person name="Stanley E.J."/>
            <person name="Zarowiecki M."/>
            <person name="Liu J.Z."/>
            <person name="Huckvale T."/>
            <person name="Cooper P.J."/>
            <person name="Grencis R.K."/>
            <person name="Berriman M."/>
        </authorList>
    </citation>
    <scope>NUCLEOTIDE SEQUENCE [LARGE SCALE GENOMIC DNA]</scope>
    <source>
        <strain evidence="4">Edinburgh</strain>
    </source>
</reference>
<keyword evidence="1" id="KW-0408">Iron</keyword>
<keyword evidence="2" id="KW-0472">Membrane</keyword>
<dbReference type="AlphaFoldDB" id="A0A5S6QWJ6"/>
<feature type="transmembrane region" description="Helical" evidence="2">
    <location>
        <begin position="242"/>
        <end position="259"/>
    </location>
</feature>
<accession>A0A5S6QWJ6</accession>
<dbReference type="PANTHER" id="PTHR47768">
    <property type="entry name" value="GLOBIN RELATED-RELATED"/>
    <property type="match status" value="1"/>
</dbReference>
<keyword evidence="2" id="KW-1133">Transmembrane helix</keyword>
<proteinExistence type="inferred from homology"/>
<dbReference type="InterPro" id="IPR012292">
    <property type="entry name" value="Globin/Proto"/>
</dbReference>
<keyword evidence="1" id="KW-0349">Heme</keyword>
<dbReference type="PANTHER" id="PTHR47768:SF2">
    <property type="entry name" value="GLOBIN-RELATED"/>
    <property type="match status" value="1"/>
</dbReference>
<dbReference type="GO" id="GO:0020037">
    <property type="term" value="F:heme binding"/>
    <property type="evidence" value="ECO:0007669"/>
    <property type="project" value="InterPro"/>
</dbReference>
<evidence type="ECO:0000256" key="1">
    <source>
        <dbReference type="RuleBase" id="RU000356"/>
    </source>
</evidence>
<dbReference type="InterPro" id="IPR000971">
    <property type="entry name" value="Globin"/>
</dbReference>
<feature type="domain" description="Globin" evidence="3">
    <location>
        <begin position="134"/>
        <end position="227"/>
    </location>
</feature>
<dbReference type="InterPro" id="IPR053341">
    <property type="entry name" value="Oxidative_stress_globin-like"/>
</dbReference>
<protein>
    <submittedName>
        <fullName evidence="5 6">Globin family profile domain-containing protein</fullName>
    </submittedName>
</protein>
<comment type="similarity">
    <text evidence="1">Belongs to the globin family.</text>
</comment>
<dbReference type="WBParaSite" id="TMUE_3000011267.1">
    <property type="protein sequence ID" value="TMUE_3000011267.1"/>
    <property type="gene ID" value="WBGene00301261"/>
</dbReference>
<evidence type="ECO:0000313" key="4">
    <source>
        <dbReference type="Proteomes" id="UP000046395"/>
    </source>
</evidence>
<dbReference type="STRING" id="70415.A0A5S6QWJ6"/>
<keyword evidence="1" id="KW-0479">Metal-binding</keyword>
<dbReference type="Gene3D" id="1.10.490.10">
    <property type="entry name" value="Globins"/>
    <property type="match status" value="1"/>
</dbReference>
<evidence type="ECO:0000313" key="5">
    <source>
        <dbReference type="WBParaSite" id="TMUE_3000011173.1"/>
    </source>
</evidence>
<dbReference type="Pfam" id="PF00042">
    <property type="entry name" value="Globin"/>
    <property type="match status" value="1"/>
</dbReference>
<reference evidence="5 6" key="2">
    <citation type="submission" date="2019-12" db="UniProtKB">
        <authorList>
            <consortium name="WormBaseParasite"/>
        </authorList>
    </citation>
    <scope>IDENTIFICATION</scope>
</reference>
<keyword evidence="1" id="KW-0561">Oxygen transport</keyword>
<dbReference type="SUPFAM" id="SSF46458">
    <property type="entry name" value="Globin-like"/>
    <property type="match status" value="1"/>
</dbReference>
<dbReference type="GO" id="GO:0019825">
    <property type="term" value="F:oxygen binding"/>
    <property type="evidence" value="ECO:0007669"/>
    <property type="project" value="InterPro"/>
</dbReference>
<name>A0A5S6QWJ6_TRIMR</name>
<dbReference type="WBParaSite" id="TMUE_3000011173.1">
    <property type="protein sequence ID" value="TMUE_3000011173.1"/>
    <property type="gene ID" value="WBGene00301195"/>
</dbReference>
<dbReference type="GO" id="GO:0005344">
    <property type="term" value="F:oxygen carrier activity"/>
    <property type="evidence" value="ECO:0007669"/>
    <property type="project" value="UniProtKB-KW"/>
</dbReference>
<evidence type="ECO:0000256" key="2">
    <source>
        <dbReference type="SAM" id="Phobius"/>
    </source>
</evidence>
<organism evidence="4 6">
    <name type="scientific">Trichuris muris</name>
    <name type="common">Mouse whipworm</name>
    <dbReference type="NCBI Taxonomy" id="70415"/>
    <lineage>
        <taxon>Eukaryota</taxon>
        <taxon>Metazoa</taxon>
        <taxon>Ecdysozoa</taxon>
        <taxon>Nematoda</taxon>
        <taxon>Enoplea</taxon>
        <taxon>Dorylaimia</taxon>
        <taxon>Trichinellida</taxon>
        <taxon>Trichuridae</taxon>
        <taxon>Trichuris</taxon>
    </lineage>
</organism>
<dbReference type="InterPro" id="IPR044399">
    <property type="entry name" value="Mb-like_M"/>
</dbReference>
<dbReference type="InterPro" id="IPR009050">
    <property type="entry name" value="Globin-like_sf"/>
</dbReference>
<dbReference type="CDD" id="cd01040">
    <property type="entry name" value="Mb-like"/>
    <property type="match status" value="1"/>
</dbReference>
<keyword evidence="1" id="KW-0813">Transport</keyword>
<evidence type="ECO:0000259" key="3">
    <source>
        <dbReference type="Pfam" id="PF00042"/>
    </source>
</evidence>
<keyword evidence="2" id="KW-0812">Transmembrane</keyword>
<keyword evidence="4" id="KW-1185">Reference proteome</keyword>
<evidence type="ECO:0000313" key="6">
    <source>
        <dbReference type="WBParaSite" id="TMUE_3000011267.1"/>
    </source>
</evidence>
<sequence length="276" mass="32126">MHRYDAAAIWAATSSWRSLARLANIVPKKANDHRCRIGHHHQCALINTPFGPKSQYATTRCRILLNMGTTLSCYSSNHSRPPPDVLYSKVDTAKKNRFAPKENIRFNPSAGDLKLLRSLWRQLKQINQGVVTARLFDMIFTACPEVKRFFGLANVPNEKALLDERMRMHMLIMQDTVELIINSLSSDNEQLGNILVAFGCQHSFYTRRNFDSKYWDIFGDAFLRLVDDLSLKAFKRYRAKSLWFRFIYFLISHMQLGYATTKRKRVCRRNVKNGKW</sequence>
<dbReference type="Proteomes" id="UP000046395">
    <property type="component" value="Unassembled WGS sequence"/>
</dbReference>